<dbReference type="InterPro" id="IPR032675">
    <property type="entry name" value="LRR_dom_sf"/>
</dbReference>
<dbReference type="OrthoDB" id="273362at2759"/>
<evidence type="ECO:0000256" key="1">
    <source>
        <dbReference type="SAM" id="MobiDB-lite"/>
    </source>
</evidence>
<dbReference type="GeneID" id="92513465"/>
<gene>
    <name evidence="2" type="ORF">LSCM1_03411</name>
</gene>
<dbReference type="RefSeq" id="XP_067177563.1">
    <property type="nucleotide sequence ID" value="XM_067320953.1"/>
</dbReference>
<dbReference type="EMBL" id="JAFEUZ010000027">
    <property type="protein sequence ID" value="KAG5475298.1"/>
    <property type="molecule type" value="Genomic_DNA"/>
</dbReference>
<accession>A0A836KRA1</accession>
<reference evidence="3" key="1">
    <citation type="journal article" date="2021" name="Microbiol. Resour. Announc.">
        <title>LGAAP: Leishmaniinae Genome Assembly and Annotation Pipeline.</title>
        <authorList>
            <person name="Almutairi H."/>
            <person name="Urbaniak M.D."/>
            <person name="Bates M.D."/>
            <person name="Jariyapan N."/>
            <person name="Kwakye-Nuako G."/>
            <person name="Thomaz-Soccol V."/>
            <person name="Al-Salem W.S."/>
            <person name="Dillon R.J."/>
            <person name="Bates P.A."/>
            <person name="Gatherer D."/>
        </authorList>
    </citation>
    <scope>NUCLEOTIDE SEQUENCE [LARGE SCALE GENOMIC DNA]</scope>
</reference>
<dbReference type="Gene3D" id="3.80.10.10">
    <property type="entry name" value="Ribonuclease Inhibitor"/>
    <property type="match status" value="1"/>
</dbReference>
<evidence type="ECO:0000313" key="2">
    <source>
        <dbReference type="EMBL" id="KAG5475298.1"/>
    </source>
</evidence>
<protein>
    <submittedName>
        <fullName evidence="2">Uncharacterized protein</fullName>
    </submittedName>
</protein>
<keyword evidence="3" id="KW-1185">Reference proteome</keyword>
<dbReference type="KEGG" id="lmat:92513465"/>
<name>A0A836KRA1_9TRYP</name>
<comment type="caution">
    <text evidence="2">The sequence shown here is derived from an EMBL/GenBank/DDBJ whole genome shotgun (WGS) entry which is preliminary data.</text>
</comment>
<dbReference type="Proteomes" id="UP000673552">
    <property type="component" value="Unassembled WGS sequence"/>
</dbReference>
<organism evidence="2 3">
    <name type="scientific">Leishmania martiniquensis</name>
    <dbReference type="NCBI Taxonomy" id="1580590"/>
    <lineage>
        <taxon>Eukaryota</taxon>
        <taxon>Discoba</taxon>
        <taxon>Euglenozoa</taxon>
        <taxon>Kinetoplastea</taxon>
        <taxon>Metakinetoplastina</taxon>
        <taxon>Trypanosomatida</taxon>
        <taxon>Trypanosomatidae</taxon>
        <taxon>Leishmaniinae</taxon>
        <taxon>Leishmania</taxon>
    </lineage>
</organism>
<sequence length="920" mass="99259">MQVAAEETVITSGESRHGSGRMVHRDAYTNAEKEISGEVFWGSDSGDSFKVPSSEGSSVALQQAAATSSLVFQYFSLLASYHGAVHVPRYWAQLLLPSPVGPSENENSDTARLEEDWAEVIISPATEIDLSACYVGPTTLLALADLLRVHCVTVQRSRIQQRFVSGRKSPVALSSAMVLFQNGGVLRARKEDEVMCSLLPHLETLRLSRLSIDFTSPFDSTTLKGGSAVLRHMLEALQGHPSIRLLDISGNPVAAAMVPAISRLVQTTPSLTTLVLDDTLISESEKEMLRAQCLLNELRLQQGTTDSVVAAACDSASSTASPDSAARTMWTRQMRQRVLMAVERGISDVPWLLGRSTALIRSCDVSLGSQANMPAIGTRAKGSRAGLDSCRLSESYCSSGNTITATDAELGRKLGYVNYDSTAQGWAAATATVPLPAGPTWSAECVDVVRCAFMPRLLAQRTVLGGRQVWPNVPEPLEVLKLNDLTPPSAAAVAATDLMRCLRQVVLPEPEAPPGLRLDSAVDGAFLTTSEVHYRAICRKQETQWGYVLQKVSEHLVPVFVRNGETLYAEGSECDSIYLLPISLQETHTYAELQAGVNPRRVNQVLPGQWVGDAEVLDCVSVYAQYQSSPADHSSALPVCARAFQRSSTVRMVTEATGDVVVWALPFSVAFFYLYAPSQLLHKQFIHRTPMNAFAHIHPVHLACVPVHQHARHSSSQAWARRSDEPTPALCGYAYMSRHVLLLEEGEFLLRLPTRITRAGACNDGRAAVSTAVVMEDHHLLSGVTVLTQPLLDLDAALRAVAAEGSAVKNGVSATQARGPRGMVALGKDAALSRFRALKTAITVTSTTVAHNAAGEAAAEVRDEGSGGESSGYAAELLPYRTGRPGARWRYAAMANEEFTALCPELRVALTRHCCVVPDL</sequence>
<dbReference type="SUPFAM" id="SSF52047">
    <property type="entry name" value="RNI-like"/>
    <property type="match status" value="1"/>
</dbReference>
<proteinExistence type="predicted"/>
<reference evidence="3" key="2">
    <citation type="journal article" date="2021" name="Sci. Data">
        <title>Chromosome-scale genome sequencing, assembly and annotation of six genomes from subfamily Leishmaniinae.</title>
        <authorList>
            <person name="Almutairi H."/>
            <person name="Urbaniak M.D."/>
            <person name="Bates M.D."/>
            <person name="Jariyapan N."/>
            <person name="Kwakye-Nuako G."/>
            <person name="Thomaz Soccol V."/>
            <person name="Al-Salem W.S."/>
            <person name="Dillon R.J."/>
            <person name="Bates P.A."/>
            <person name="Gatherer D."/>
        </authorList>
    </citation>
    <scope>NUCLEOTIDE SEQUENCE [LARGE SCALE GENOMIC DNA]</scope>
</reference>
<dbReference type="AlphaFoldDB" id="A0A836KRA1"/>
<feature type="region of interest" description="Disordered" evidence="1">
    <location>
        <begin position="1"/>
        <end position="21"/>
    </location>
</feature>
<evidence type="ECO:0000313" key="3">
    <source>
        <dbReference type="Proteomes" id="UP000673552"/>
    </source>
</evidence>